<name>A0AAV2YET9_9STRA</name>
<feature type="non-terminal residue" evidence="1">
    <location>
        <position position="1"/>
    </location>
</feature>
<accession>A0AAV2YET9</accession>
<proteinExistence type="predicted"/>
<dbReference type="EMBL" id="DAKRPA010000435">
    <property type="protein sequence ID" value="DAZ92538.1"/>
    <property type="molecule type" value="Genomic_DNA"/>
</dbReference>
<protein>
    <submittedName>
        <fullName evidence="1">Uncharacterized protein</fullName>
    </submittedName>
</protein>
<reference evidence="1" key="2">
    <citation type="journal article" date="2023" name="Microbiol Resour">
        <title>Decontamination and Annotation of the Draft Genome Sequence of the Oomycete Lagenidium giganteum ARSEF 373.</title>
        <authorList>
            <person name="Morgan W.R."/>
            <person name="Tartar A."/>
        </authorList>
    </citation>
    <scope>NUCLEOTIDE SEQUENCE</scope>
    <source>
        <strain evidence="1">ARSEF 373</strain>
    </source>
</reference>
<keyword evidence="2" id="KW-1185">Reference proteome</keyword>
<gene>
    <name evidence="1" type="ORF">N0F65_012768</name>
</gene>
<sequence>AALAQSRVLLAIYWHVLRHGHVAANNALIYSGLELVSLVVVHVILKRFVHLSPVYFLAVVLERHAKMVQTHLFIWMFFCHQLDAVPFRYRF</sequence>
<organism evidence="1 2">
    <name type="scientific">Lagenidium giganteum</name>
    <dbReference type="NCBI Taxonomy" id="4803"/>
    <lineage>
        <taxon>Eukaryota</taxon>
        <taxon>Sar</taxon>
        <taxon>Stramenopiles</taxon>
        <taxon>Oomycota</taxon>
        <taxon>Peronosporomycetes</taxon>
        <taxon>Pythiales</taxon>
        <taxon>Pythiaceae</taxon>
    </lineage>
</organism>
<evidence type="ECO:0000313" key="1">
    <source>
        <dbReference type="EMBL" id="DAZ92538.1"/>
    </source>
</evidence>
<dbReference type="Proteomes" id="UP001146120">
    <property type="component" value="Unassembled WGS sequence"/>
</dbReference>
<comment type="caution">
    <text evidence="1">The sequence shown here is derived from an EMBL/GenBank/DDBJ whole genome shotgun (WGS) entry which is preliminary data.</text>
</comment>
<reference evidence="1" key="1">
    <citation type="submission" date="2022-11" db="EMBL/GenBank/DDBJ databases">
        <authorList>
            <person name="Morgan W.R."/>
            <person name="Tartar A."/>
        </authorList>
    </citation>
    <scope>NUCLEOTIDE SEQUENCE</scope>
    <source>
        <strain evidence="1">ARSEF 373</strain>
    </source>
</reference>
<evidence type="ECO:0000313" key="2">
    <source>
        <dbReference type="Proteomes" id="UP001146120"/>
    </source>
</evidence>
<dbReference type="AlphaFoldDB" id="A0AAV2YET9"/>